<keyword evidence="2" id="KW-1185">Reference proteome</keyword>
<accession>A0ABR3D4Q8</accession>
<gene>
    <name evidence="1" type="ORF">QR685DRAFT_574457</name>
</gene>
<proteinExistence type="predicted"/>
<dbReference type="Proteomes" id="UP001451303">
    <property type="component" value="Unassembled WGS sequence"/>
</dbReference>
<name>A0ABR3D4Q8_NEUIN</name>
<reference evidence="1 2" key="1">
    <citation type="submission" date="2023-09" db="EMBL/GenBank/DDBJ databases">
        <title>Multi-omics analysis of a traditional fermented food reveals byproduct-associated fungal strains for waste-to-food upcycling.</title>
        <authorList>
            <consortium name="Lawrence Berkeley National Laboratory"/>
            <person name="Rekdal V.M."/>
            <person name="Villalobos-Escobedo J.M."/>
            <person name="Rodriguez-Valeron N."/>
            <person name="Garcia M.O."/>
            <person name="Vasquez D.P."/>
            <person name="Damayanti I."/>
            <person name="Sorensen P.M."/>
            <person name="Baidoo E.E."/>
            <person name="De Carvalho A.C."/>
            <person name="Riley R."/>
            <person name="Lipzen A."/>
            <person name="He G."/>
            <person name="Yan M."/>
            <person name="Haridas S."/>
            <person name="Daum C."/>
            <person name="Yoshinaga Y."/>
            <person name="Ng V."/>
            <person name="Grigoriev I.V."/>
            <person name="Munk R."/>
            <person name="Nuraida L."/>
            <person name="Wijaya C.H."/>
            <person name="Morales P.-C."/>
            <person name="Keasling J.D."/>
        </authorList>
    </citation>
    <scope>NUCLEOTIDE SEQUENCE [LARGE SCALE GENOMIC DNA]</scope>
    <source>
        <strain evidence="1 2">FGSC 2613</strain>
    </source>
</reference>
<evidence type="ECO:0000313" key="2">
    <source>
        <dbReference type="Proteomes" id="UP001451303"/>
    </source>
</evidence>
<organism evidence="1 2">
    <name type="scientific">Neurospora intermedia</name>
    <dbReference type="NCBI Taxonomy" id="5142"/>
    <lineage>
        <taxon>Eukaryota</taxon>
        <taxon>Fungi</taxon>
        <taxon>Dikarya</taxon>
        <taxon>Ascomycota</taxon>
        <taxon>Pezizomycotina</taxon>
        <taxon>Sordariomycetes</taxon>
        <taxon>Sordariomycetidae</taxon>
        <taxon>Sordariales</taxon>
        <taxon>Sordariaceae</taxon>
        <taxon>Neurospora</taxon>
    </lineage>
</organism>
<comment type="caution">
    <text evidence="1">The sequence shown here is derived from an EMBL/GenBank/DDBJ whole genome shotgun (WGS) entry which is preliminary data.</text>
</comment>
<sequence>MDIRMSQSSGWRKPFNSAVVSGTITDSSLCLLFCSVGGFFQLSCLQPTQPVSSFCRLISFSVEDGDSRNAEGGWRDNQEFGLANWRKSSVLVEWQKNGRGLAKPKRPEVSQTVSTAYKVA</sequence>
<evidence type="ECO:0000313" key="1">
    <source>
        <dbReference type="EMBL" id="KAL0467670.1"/>
    </source>
</evidence>
<dbReference type="EMBL" id="JAVLET010000009">
    <property type="protein sequence ID" value="KAL0467670.1"/>
    <property type="molecule type" value="Genomic_DNA"/>
</dbReference>
<protein>
    <submittedName>
        <fullName evidence="1">Uncharacterized protein</fullName>
    </submittedName>
</protein>